<dbReference type="RefSeq" id="WP_111148076.1">
    <property type="nucleotide sequence ID" value="NZ_QKRB01000053.1"/>
</dbReference>
<dbReference type="InterPro" id="IPR009097">
    <property type="entry name" value="Cyclic_Pdiesterase"/>
</dbReference>
<organism evidence="3 4">
    <name type="scientific">Paenibacillus sambharensis</name>
    <dbReference type="NCBI Taxonomy" id="1803190"/>
    <lineage>
        <taxon>Bacteria</taxon>
        <taxon>Bacillati</taxon>
        <taxon>Bacillota</taxon>
        <taxon>Bacilli</taxon>
        <taxon>Bacillales</taxon>
        <taxon>Paenibacillaceae</taxon>
        <taxon>Paenibacillus</taxon>
    </lineage>
</organism>
<evidence type="ECO:0000256" key="2">
    <source>
        <dbReference type="HAMAP-Rule" id="MF_01940"/>
    </source>
</evidence>
<dbReference type="Gene3D" id="3.90.1140.10">
    <property type="entry name" value="Cyclic phosphodiesterase"/>
    <property type="match status" value="1"/>
</dbReference>
<name>A0A2W1LS82_9BACL</name>
<feature type="active site" description="Proton acceptor" evidence="2">
    <location>
        <position position="132"/>
    </location>
</feature>
<dbReference type="PANTHER" id="PTHR35561">
    <property type="entry name" value="RNA 2',3'-CYCLIC PHOSPHODIESTERASE"/>
    <property type="match status" value="1"/>
</dbReference>
<protein>
    <recommendedName>
        <fullName evidence="2">RNA 2',3'-cyclic phosphodiesterase</fullName>
        <shortName evidence="2">RNA 2',3'-CPDase</shortName>
        <ecNumber evidence="2">3.1.4.58</ecNumber>
    </recommendedName>
</protein>
<keyword evidence="4" id="KW-1185">Reference proteome</keyword>
<keyword evidence="1 2" id="KW-0378">Hydrolase</keyword>
<proteinExistence type="inferred from homology"/>
<accession>A0A2W1LS82</accession>
<sequence length="189" mass="21286">MKQSVRLFTGIAVPETVRQELERLLPGWKSRLAFERWPHPMDWHITLHFLGEMPAGKVNDIRSALDQAASDSSPFMINLEGYGVFGPPGSPSILWAGISQPVPELEALHARLASALEQQAGFKPEKRSFHPHLTIARKYKGKDRWSSDHMLAGLPELSVSWRAQEAVLYESRLGQPPMYSIIHRSPLSE</sequence>
<evidence type="ECO:0000313" key="3">
    <source>
        <dbReference type="EMBL" id="PZD94307.1"/>
    </source>
</evidence>
<feature type="short sequence motif" description="HXTX 1" evidence="2">
    <location>
        <begin position="44"/>
        <end position="47"/>
    </location>
</feature>
<feature type="short sequence motif" description="HXTX 2" evidence="2">
    <location>
        <begin position="132"/>
        <end position="135"/>
    </location>
</feature>
<dbReference type="Proteomes" id="UP000249522">
    <property type="component" value="Unassembled WGS sequence"/>
</dbReference>
<dbReference type="OrthoDB" id="9789350at2"/>
<dbReference type="HAMAP" id="MF_01940">
    <property type="entry name" value="RNA_CPDase"/>
    <property type="match status" value="1"/>
</dbReference>
<dbReference type="GO" id="GO:0008664">
    <property type="term" value="F:RNA 2',3'-cyclic 3'-phosphodiesterase activity"/>
    <property type="evidence" value="ECO:0007669"/>
    <property type="project" value="UniProtKB-EC"/>
</dbReference>
<comment type="caution">
    <text evidence="3">The sequence shown here is derived from an EMBL/GenBank/DDBJ whole genome shotgun (WGS) entry which is preliminary data.</text>
</comment>
<comment type="similarity">
    <text evidence="2">Belongs to the 2H phosphoesterase superfamily. ThpR family.</text>
</comment>
<dbReference type="AlphaFoldDB" id="A0A2W1LS82"/>
<gene>
    <name evidence="3" type="primary">thpR</name>
    <name evidence="3" type="ORF">DNH61_18015</name>
</gene>
<evidence type="ECO:0000256" key="1">
    <source>
        <dbReference type="ARBA" id="ARBA00022801"/>
    </source>
</evidence>
<comment type="catalytic activity">
    <reaction evidence="2">
        <text>a 3'-end 2',3'-cyclophospho-ribonucleotide-RNA + H2O = a 3'-end 2'-phospho-ribonucleotide-RNA + H(+)</text>
        <dbReference type="Rhea" id="RHEA:11828"/>
        <dbReference type="Rhea" id="RHEA-COMP:10464"/>
        <dbReference type="Rhea" id="RHEA-COMP:17353"/>
        <dbReference type="ChEBI" id="CHEBI:15377"/>
        <dbReference type="ChEBI" id="CHEBI:15378"/>
        <dbReference type="ChEBI" id="CHEBI:83064"/>
        <dbReference type="ChEBI" id="CHEBI:173113"/>
        <dbReference type="EC" id="3.1.4.58"/>
    </reaction>
</comment>
<dbReference type="GO" id="GO:0004113">
    <property type="term" value="F:2',3'-cyclic-nucleotide 3'-phosphodiesterase activity"/>
    <property type="evidence" value="ECO:0007669"/>
    <property type="project" value="InterPro"/>
</dbReference>
<dbReference type="InterPro" id="IPR004175">
    <property type="entry name" value="RNA_CPDase"/>
</dbReference>
<dbReference type="SUPFAM" id="SSF55144">
    <property type="entry name" value="LigT-like"/>
    <property type="match status" value="1"/>
</dbReference>
<reference evidence="3 4" key="1">
    <citation type="submission" date="2018-06" db="EMBL/GenBank/DDBJ databases">
        <title>Paenibacillus imtechensis sp. nov.</title>
        <authorList>
            <person name="Pinnaka A.K."/>
            <person name="Singh H."/>
            <person name="Kaur M."/>
        </authorList>
    </citation>
    <scope>NUCLEOTIDE SEQUENCE [LARGE SCALE GENOMIC DNA]</scope>
    <source>
        <strain evidence="3 4">SMB1</strain>
    </source>
</reference>
<comment type="function">
    <text evidence="2">Hydrolyzes RNA 2',3'-cyclic phosphodiester to an RNA 2'-phosphomonoester.</text>
</comment>
<dbReference type="Pfam" id="PF13563">
    <property type="entry name" value="2_5_RNA_ligase2"/>
    <property type="match status" value="1"/>
</dbReference>
<evidence type="ECO:0000313" key="4">
    <source>
        <dbReference type="Proteomes" id="UP000249522"/>
    </source>
</evidence>
<dbReference type="PANTHER" id="PTHR35561:SF1">
    <property type="entry name" value="RNA 2',3'-CYCLIC PHOSPHODIESTERASE"/>
    <property type="match status" value="1"/>
</dbReference>
<dbReference type="EMBL" id="QKRB01000053">
    <property type="protein sequence ID" value="PZD94307.1"/>
    <property type="molecule type" value="Genomic_DNA"/>
</dbReference>
<feature type="active site" description="Proton donor" evidence="2">
    <location>
        <position position="44"/>
    </location>
</feature>
<dbReference type="EC" id="3.1.4.58" evidence="2"/>
<dbReference type="NCBIfam" id="TIGR02258">
    <property type="entry name" value="2_5_ligase"/>
    <property type="match status" value="1"/>
</dbReference>